<evidence type="ECO:0000313" key="7">
    <source>
        <dbReference type="Proteomes" id="UP000308730"/>
    </source>
</evidence>
<accession>A0A4S4MM74</accession>
<dbReference type="OrthoDB" id="73901at2759"/>
<evidence type="ECO:0000313" key="6">
    <source>
        <dbReference type="EMBL" id="THH27016.1"/>
    </source>
</evidence>
<dbReference type="PANTHER" id="PTHR12483:SF27">
    <property type="entry name" value="COPPER TRANSPORT PROTEIN CTR1"/>
    <property type="match status" value="1"/>
</dbReference>
<comment type="similarity">
    <text evidence="5">Belongs to the copper transporter (Ctr) (TC 1.A.56) family. SLC31A subfamily.</text>
</comment>
<keyword evidence="5" id="KW-0813">Transport</keyword>
<proteinExistence type="inferred from homology"/>
<protein>
    <recommendedName>
        <fullName evidence="5">Copper transport protein</fullName>
    </recommendedName>
</protein>
<dbReference type="AlphaFoldDB" id="A0A4S4MM74"/>
<keyword evidence="5" id="KW-0187">Copper transport</keyword>
<dbReference type="GO" id="GO:0005375">
    <property type="term" value="F:copper ion transmembrane transporter activity"/>
    <property type="evidence" value="ECO:0007669"/>
    <property type="project" value="UniProtKB-UniRule"/>
</dbReference>
<dbReference type="Pfam" id="PF04145">
    <property type="entry name" value="Ctr"/>
    <property type="match status" value="1"/>
</dbReference>
<dbReference type="PANTHER" id="PTHR12483">
    <property type="entry name" value="SOLUTE CARRIER FAMILY 31 COPPER TRANSPORTERS"/>
    <property type="match status" value="1"/>
</dbReference>
<keyword evidence="5" id="KW-0406">Ion transport</keyword>
<evidence type="ECO:0000256" key="2">
    <source>
        <dbReference type="ARBA" id="ARBA00022692"/>
    </source>
</evidence>
<evidence type="ECO:0000256" key="3">
    <source>
        <dbReference type="ARBA" id="ARBA00022989"/>
    </source>
</evidence>
<feature type="transmembrane region" description="Helical" evidence="5">
    <location>
        <begin position="34"/>
        <end position="52"/>
    </location>
</feature>
<evidence type="ECO:0000256" key="1">
    <source>
        <dbReference type="ARBA" id="ARBA00004141"/>
    </source>
</evidence>
<keyword evidence="2 5" id="KW-0812">Transmembrane</keyword>
<dbReference type="InterPro" id="IPR007274">
    <property type="entry name" value="Cop_transporter"/>
</dbReference>
<dbReference type="EMBL" id="SGPM01000287">
    <property type="protein sequence ID" value="THH27016.1"/>
    <property type="molecule type" value="Genomic_DNA"/>
</dbReference>
<organism evidence="6 7">
    <name type="scientific">Antrodiella citrinella</name>
    <dbReference type="NCBI Taxonomy" id="2447956"/>
    <lineage>
        <taxon>Eukaryota</taxon>
        <taxon>Fungi</taxon>
        <taxon>Dikarya</taxon>
        <taxon>Basidiomycota</taxon>
        <taxon>Agaricomycotina</taxon>
        <taxon>Agaricomycetes</taxon>
        <taxon>Polyporales</taxon>
        <taxon>Steccherinaceae</taxon>
        <taxon>Antrodiella</taxon>
    </lineage>
</organism>
<name>A0A4S4MM74_9APHY</name>
<keyword evidence="3 5" id="KW-1133">Transmembrane helix</keyword>
<gene>
    <name evidence="6" type="ORF">EUX98_g7168</name>
</gene>
<keyword evidence="7" id="KW-1185">Reference proteome</keyword>
<feature type="transmembrane region" description="Helical" evidence="5">
    <location>
        <begin position="160"/>
        <end position="177"/>
    </location>
</feature>
<sequence length="187" mass="20227">MNTTSDGGAMEVMMTPWLHFAGGDNLLFKTIHPSSGGAIAGACFVLVVISIFERWVSGMRGNLEGYWKRKTLAIMANRSNNNSTPGPEAASLTKDDKNADDIVEVDANSLSSSRMGQDVVTRGKRLPPFIASHDFPRGVAFALQALLTYVLMLAVMTFQAAYFISIVVGLGIGEMLFGRMGRSTHLH</sequence>
<reference evidence="6 7" key="1">
    <citation type="submission" date="2019-02" db="EMBL/GenBank/DDBJ databases">
        <title>Genome sequencing of the rare red list fungi Antrodiella citrinella (Flaviporus citrinellus).</title>
        <authorList>
            <person name="Buettner E."/>
            <person name="Kellner H."/>
        </authorList>
    </citation>
    <scope>NUCLEOTIDE SEQUENCE [LARGE SCALE GENOMIC DNA]</scope>
    <source>
        <strain evidence="6 7">DSM 108506</strain>
    </source>
</reference>
<keyword evidence="4 5" id="KW-0472">Membrane</keyword>
<keyword evidence="5" id="KW-0186">Copper</keyword>
<dbReference type="GO" id="GO:0005886">
    <property type="term" value="C:plasma membrane"/>
    <property type="evidence" value="ECO:0007669"/>
    <property type="project" value="TreeGrafter"/>
</dbReference>
<dbReference type="Proteomes" id="UP000308730">
    <property type="component" value="Unassembled WGS sequence"/>
</dbReference>
<evidence type="ECO:0000256" key="5">
    <source>
        <dbReference type="RuleBase" id="RU367022"/>
    </source>
</evidence>
<comment type="subcellular location">
    <subcellularLocation>
        <location evidence="1 5">Membrane</location>
        <topology evidence="1 5">Multi-pass membrane protein</topology>
    </subcellularLocation>
</comment>
<comment type="caution">
    <text evidence="6">The sequence shown here is derived from an EMBL/GenBank/DDBJ whole genome shotgun (WGS) entry which is preliminary data.</text>
</comment>
<evidence type="ECO:0000256" key="4">
    <source>
        <dbReference type="ARBA" id="ARBA00023136"/>
    </source>
</evidence>